<comment type="caution">
    <text evidence="1">The sequence shown here is derived from an EMBL/GenBank/DDBJ whole genome shotgun (WGS) entry which is preliminary data.</text>
</comment>
<dbReference type="Proteomes" id="UP000249610">
    <property type="component" value="Unassembled WGS sequence"/>
</dbReference>
<accession>A0A327P3B5</accession>
<gene>
    <name evidence="1" type="ORF">LV83_03352</name>
</gene>
<protein>
    <submittedName>
        <fullName evidence="1">Uncharacterized protein DUF3405</fullName>
    </submittedName>
</protein>
<evidence type="ECO:0000313" key="1">
    <source>
        <dbReference type="EMBL" id="RAI86795.1"/>
    </source>
</evidence>
<sequence length="256" mass="30552">MNKQVFLYLTQKTTPSLIEPFKKLTFEAQSFGDLYLLYHKKSFEVPEFVKNESHFTFTNEILFELNYFPIGFSLVPGNNHFPLLKFYQEYPDYDYYWCIEDDVRFSGDWSNLFSCFTEVSADFISSHIQKAPIVPNWPWWDTLAHPYKVIPFEERIRSFNPIYRISNEALQLIHKALQNKWCGHHEVLFPSLIYQAELEIFDFGGMGEFVAPGFENRFYIEERDDDYRLYKGSLRFRPVYDEVGNVSNKLYHPVKN</sequence>
<keyword evidence="2" id="KW-1185">Reference proteome</keyword>
<proteinExistence type="predicted"/>
<dbReference type="OrthoDB" id="7943907at2"/>
<dbReference type="RefSeq" id="WP_146613743.1">
    <property type="nucleotide sequence ID" value="NZ_QLLK01000010.1"/>
</dbReference>
<reference evidence="1 2" key="1">
    <citation type="submission" date="2018-06" db="EMBL/GenBank/DDBJ databases">
        <title>Genomic Encyclopedia of Archaeal and Bacterial Type Strains, Phase II (KMG-II): from individual species to whole genera.</title>
        <authorList>
            <person name="Goeker M."/>
        </authorList>
    </citation>
    <scope>NUCLEOTIDE SEQUENCE [LARGE SCALE GENOMIC DNA]</scope>
    <source>
        <strain evidence="1 2">DSM 23446</strain>
    </source>
</reference>
<dbReference type="Pfam" id="PF11885">
    <property type="entry name" value="DUF3405"/>
    <property type="match status" value="1"/>
</dbReference>
<name>A0A327P3B5_9BACT</name>
<dbReference type="EMBL" id="QLLK01000010">
    <property type="protein sequence ID" value="RAI86795.1"/>
    <property type="molecule type" value="Genomic_DNA"/>
</dbReference>
<evidence type="ECO:0000313" key="2">
    <source>
        <dbReference type="Proteomes" id="UP000249610"/>
    </source>
</evidence>
<dbReference type="InterPro" id="IPR021822">
    <property type="entry name" value="DUF3405"/>
</dbReference>
<dbReference type="AlphaFoldDB" id="A0A327P3B5"/>
<organism evidence="1 2">
    <name type="scientific">Algoriphagus yeomjeoni</name>
    <dbReference type="NCBI Taxonomy" id="291403"/>
    <lineage>
        <taxon>Bacteria</taxon>
        <taxon>Pseudomonadati</taxon>
        <taxon>Bacteroidota</taxon>
        <taxon>Cytophagia</taxon>
        <taxon>Cytophagales</taxon>
        <taxon>Cyclobacteriaceae</taxon>
        <taxon>Algoriphagus</taxon>
    </lineage>
</organism>